<evidence type="ECO:0000256" key="2">
    <source>
        <dbReference type="SAM" id="MobiDB-lite"/>
    </source>
</evidence>
<evidence type="ECO:0000256" key="1">
    <source>
        <dbReference type="SAM" id="Coils"/>
    </source>
</evidence>
<feature type="compositionally biased region" description="Pro residues" evidence="2">
    <location>
        <begin position="127"/>
        <end position="137"/>
    </location>
</feature>
<feature type="region of interest" description="Disordered" evidence="2">
    <location>
        <begin position="247"/>
        <end position="304"/>
    </location>
</feature>
<evidence type="ECO:0000313" key="3">
    <source>
        <dbReference type="EMBL" id="KAF2005587.1"/>
    </source>
</evidence>
<feature type="region of interest" description="Disordered" evidence="2">
    <location>
        <begin position="1"/>
        <end position="23"/>
    </location>
</feature>
<keyword evidence="4" id="KW-1185">Reference proteome</keyword>
<dbReference type="EMBL" id="ML977562">
    <property type="protein sequence ID" value="KAF2005587.1"/>
    <property type="molecule type" value="Genomic_DNA"/>
</dbReference>
<organism evidence="3 4">
    <name type="scientific">Amniculicola lignicola CBS 123094</name>
    <dbReference type="NCBI Taxonomy" id="1392246"/>
    <lineage>
        <taxon>Eukaryota</taxon>
        <taxon>Fungi</taxon>
        <taxon>Dikarya</taxon>
        <taxon>Ascomycota</taxon>
        <taxon>Pezizomycotina</taxon>
        <taxon>Dothideomycetes</taxon>
        <taxon>Pleosporomycetidae</taxon>
        <taxon>Pleosporales</taxon>
        <taxon>Amniculicolaceae</taxon>
        <taxon>Amniculicola</taxon>
    </lineage>
</organism>
<feature type="compositionally biased region" description="Low complexity" evidence="2">
    <location>
        <begin position="114"/>
        <end position="126"/>
    </location>
</feature>
<proteinExistence type="predicted"/>
<gene>
    <name evidence="3" type="ORF">P154DRAFT_518349</name>
</gene>
<name>A0A6A5WVG4_9PLEO</name>
<dbReference type="OrthoDB" id="5409998at2759"/>
<dbReference type="Proteomes" id="UP000799779">
    <property type="component" value="Unassembled WGS sequence"/>
</dbReference>
<protein>
    <submittedName>
        <fullName evidence="3">Uncharacterized protein</fullName>
    </submittedName>
</protein>
<dbReference type="AlphaFoldDB" id="A0A6A5WVG4"/>
<evidence type="ECO:0000313" key="4">
    <source>
        <dbReference type="Proteomes" id="UP000799779"/>
    </source>
</evidence>
<feature type="compositionally biased region" description="Low complexity" evidence="2">
    <location>
        <begin position="1"/>
        <end position="21"/>
    </location>
</feature>
<keyword evidence="1" id="KW-0175">Coiled coil</keyword>
<accession>A0A6A5WVG4</accession>
<sequence>MATAPQRPPQQGAPAQQEPPKQVSPLDNLQAMMNLVLITSGRYLKEQRDGGGSGRTQFGMKRTIPAAFERFHDSLDELEMEVRQAQAVLRRDLALLQADRIQREQAEAAERQRLAAASSAKKLAPVRPEPAAAPPEPLAAQPKAAAEQLPPTEESSTAEKKAAELPPPIATNDVPERDPLFDPTPTTGNPQDTEFDFEAMFGDSLDDVGDASNNQDVDMDASGADLSFTMDDSGPSLLRGLEEFAKAGDEGTGDTNMDIDFAMPDLPDLGTTQPPPQPTAPKVESPPAVQPPPPPAETADQFDTMATDSFDDLFNMDGEPESTEFDDAFFGFGAD</sequence>
<feature type="region of interest" description="Disordered" evidence="2">
    <location>
        <begin position="112"/>
        <end position="228"/>
    </location>
</feature>
<reference evidence="3" key="1">
    <citation type="journal article" date="2020" name="Stud. Mycol.">
        <title>101 Dothideomycetes genomes: a test case for predicting lifestyles and emergence of pathogens.</title>
        <authorList>
            <person name="Haridas S."/>
            <person name="Albert R."/>
            <person name="Binder M."/>
            <person name="Bloem J."/>
            <person name="Labutti K."/>
            <person name="Salamov A."/>
            <person name="Andreopoulos B."/>
            <person name="Baker S."/>
            <person name="Barry K."/>
            <person name="Bills G."/>
            <person name="Bluhm B."/>
            <person name="Cannon C."/>
            <person name="Castanera R."/>
            <person name="Culley D."/>
            <person name="Daum C."/>
            <person name="Ezra D."/>
            <person name="Gonzalez J."/>
            <person name="Henrissat B."/>
            <person name="Kuo A."/>
            <person name="Liang C."/>
            <person name="Lipzen A."/>
            <person name="Lutzoni F."/>
            <person name="Magnuson J."/>
            <person name="Mondo S."/>
            <person name="Nolan M."/>
            <person name="Ohm R."/>
            <person name="Pangilinan J."/>
            <person name="Park H.-J."/>
            <person name="Ramirez L."/>
            <person name="Alfaro M."/>
            <person name="Sun H."/>
            <person name="Tritt A."/>
            <person name="Yoshinaga Y."/>
            <person name="Zwiers L.-H."/>
            <person name="Turgeon B."/>
            <person name="Goodwin S."/>
            <person name="Spatafora J."/>
            <person name="Crous P."/>
            <person name="Grigoriev I."/>
        </authorList>
    </citation>
    <scope>NUCLEOTIDE SEQUENCE</scope>
    <source>
        <strain evidence="3">CBS 123094</strain>
    </source>
</reference>
<feature type="coiled-coil region" evidence="1">
    <location>
        <begin position="68"/>
        <end position="95"/>
    </location>
</feature>
<feature type="compositionally biased region" description="Low complexity" evidence="2">
    <location>
        <begin position="138"/>
        <end position="155"/>
    </location>
</feature>